<dbReference type="EMBL" id="JANBPK010000713">
    <property type="protein sequence ID" value="KAJ2934648.1"/>
    <property type="molecule type" value="Genomic_DNA"/>
</dbReference>
<keyword evidence="3" id="KW-1185">Reference proteome</keyword>
<evidence type="ECO:0000313" key="2">
    <source>
        <dbReference type="EMBL" id="KAJ2934648.1"/>
    </source>
</evidence>
<proteinExistence type="predicted"/>
<name>A0A9W8JJ61_9AGAR</name>
<evidence type="ECO:0000256" key="1">
    <source>
        <dbReference type="SAM" id="MobiDB-lite"/>
    </source>
</evidence>
<organism evidence="2 3">
    <name type="scientific">Candolleomyces eurysporus</name>
    <dbReference type="NCBI Taxonomy" id="2828524"/>
    <lineage>
        <taxon>Eukaryota</taxon>
        <taxon>Fungi</taxon>
        <taxon>Dikarya</taxon>
        <taxon>Basidiomycota</taxon>
        <taxon>Agaricomycotina</taxon>
        <taxon>Agaricomycetes</taxon>
        <taxon>Agaricomycetidae</taxon>
        <taxon>Agaricales</taxon>
        <taxon>Agaricineae</taxon>
        <taxon>Psathyrellaceae</taxon>
        <taxon>Candolleomyces</taxon>
    </lineage>
</organism>
<accession>A0A9W8JJ61</accession>
<sequence>MWNAFGGVQPTHLEMSAGWDEESHFSGLEAVSPPWPLKSMYYRAYIGPGSWSTPKESLPTFPACYAGLETLVLDCVDSISLYYYPKGGATNLRSLTVVRNDAIGTFAHTVACNPKMLATLRSVTISPSPGYWHDVEDFPIMKSFFHGSQALTHLELAILGDGYDMLPEADANETPNPFDYLPYLGLYDHFPSSLRSLSFRGPPNTYMFNDLDKWIAKANDPLWLPDLREFAVSLVRESSNSAEAGAPEVEQAQIDGKIAELLDAMKRNRPALKIQEPRPLDELEYPRPVS</sequence>
<dbReference type="AlphaFoldDB" id="A0A9W8JJ61"/>
<feature type="compositionally biased region" description="Basic and acidic residues" evidence="1">
    <location>
        <begin position="275"/>
        <end position="290"/>
    </location>
</feature>
<gene>
    <name evidence="2" type="ORF">H1R20_g2435</name>
</gene>
<protein>
    <submittedName>
        <fullName evidence="2">Uncharacterized protein</fullName>
    </submittedName>
</protein>
<feature type="region of interest" description="Disordered" evidence="1">
    <location>
        <begin position="270"/>
        <end position="290"/>
    </location>
</feature>
<reference evidence="2" key="1">
    <citation type="submission" date="2022-06" db="EMBL/GenBank/DDBJ databases">
        <title>Genome Sequence of Candolleomyces eurysporus.</title>
        <authorList>
            <person name="Buettner E."/>
        </authorList>
    </citation>
    <scope>NUCLEOTIDE SEQUENCE</scope>
    <source>
        <strain evidence="2">VTCC 930004</strain>
    </source>
</reference>
<evidence type="ECO:0000313" key="3">
    <source>
        <dbReference type="Proteomes" id="UP001140091"/>
    </source>
</evidence>
<feature type="non-terminal residue" evidence="2">
    <location>
        <position position="290"/>
    </location>
</feature>
<dbReference type="Proteomes" id="UP001140091">
    <property type="component" value="Unassembled WGS sequence"/>
</dbReference>
<comment type="caution">
    <text evidence="2">The sequence shown here is derived from an EMBL/GenBank/DDBJ whole genome shotgun (WGS) entry which is preliminary data.</text>
</comment>
<dbReference type="OrthoDB" id="3267648at2759"/>